<dbReference type="PANTHER" id="PTHR21047">
    <property type="entry name" value="DTDP-6-DEOXY-D-GLUCOSE-3,5 EPIMERASE"/>
    <property type="match status" value="1"/>
</dbReference>
<dbReference type="PANTHER" id="PTHR21047:SF2">
    <property type="entry name" value="THYMIDINE DIPHOSPHO-4-KETO-RHAMNOSE 3,5-EPIMERASE"/>
    <property type="match status" value="1"/>
</dbReference>
<dbReference type="EMBL" id="JBAGLP010000110">
    <property type="protein sequence ID" value="MEG3614421.1"/>
    <property type="molecule type" value="Genomic_DNA"/>
</dbReference>
<proteinExistence type="inferred from homology"/>
<dbReference type="SUPFAM" id="SSF51182">
    <property type="entry name" value="RmlC-like cupins"/>
    <property type="match status" value="1"/>
</dbReference>
<evidence type="ECO:0000313" key="2">
    <source>
        <dbReference type="EMBL" id="MEG3614421.1"/>
    </source>
</evidence>
<reference evidence="2" key="1">
    <citation type="journal article" date="2024" name="Antonie Van Leeuwenhoek">
        <title>Isoptericola haloaureus sp. nov., a dimorphic actinobacterium isolated from mangrove sediments of southeast India, implicating biosaline agricultural significance through nitrogen fixation and salt tolerance genes.</title>
        <authorList>
            <person name="Prathaban M."/>
            <person name="Prathiviraj R."/>
            <person name="Ravichandran M."/>
            <person name="Natarajan S.D."/>
            <person name="Sobanaa M."/>
            <person name="Hari Krishna Kumar S."/>
            <person name="Chandrasekar V."/>
            <person name="Selvin J."/>
        </authorList>
    </citation>
    <scope>NUCLEOTIDE SEQUENCE</scope>
    <source>
        <strain evidence="2">MP1014</strain>
    </source>
</reference>
<accession>A0ABU7Z4X6</accession>
<dbReference type="InterPro" id="IPR011051">
    <property type="entry name" value="RmlC_Cupin_sf"/>
</dbReference>
<gene>
    <name evidence="2" type="ORF">V5O49_04715</name>
</gene>
<dbReference type="CDD" id="cd00438">
    <property type="entry name" value="cupin_RmlC"/>
    <property type="match status" value="1"/>
</dbReference>
<sequence length="183" mass="19629">MEVLPTRLEGVLLLAPTPHADDRGVFTRTFDAATAAEAGIDPAAFVQDSQSRSYRGVVRGLHGRVGDGEAKLVRVAHGAVLDVVVDARPGSATFGRWEAFTLDDTDFHVLYVPRGMLHGHQTLTGTADVCYRIDAEHDPTEDVAVHHLDPDLAVPWPAEITTVSARDRAAGSWADLAARLTAS</sequence>
<dbReference type="Proteomes" id="UP001310387">
    <property type="component" value="Unassembled WGS sequence"/>
</dbReference>
<dbReference type="RefSeq" id="WP_332901219.1">
    <property type="nucleotide sequence ID" value="NZ_JBAGLP010000110.1"/>
</dbReference>
<dbReference type="Gene3D" id="2.60.120.10">
    <property type="entry name" value="Jelly Rolls"/>
    <property type="match status" value="1"/>
</dbReference>
<reference evidence="2" key="2">
    <citation type="submission" date="2024-02" db="EMBL/GenBank/DDBJ databases">
        <authorList>
            <person name="Prathaban M."/>
            <person name="Mythili R."/>
            <person name="Sharmila Devi N."/>
            <person name="Sobanaa M."/>
            <person name="Prathiviraj R."/>
            <person name="Selvin J."/>
        </authorList>
    </citation>
    <scope>NUCLEOTIDE SEQUENCE</scope>
    <source>
        <strain evidence="2">MP1014</strain>
    </source>
</reference>
<dbReference type="InterPro" id="IPR000888">
    <property type="entry name" value="RmlC-like"/>
</dbReference>
<protein>
    <submittedName>
        <fullName evidence="2">dTDP-4-dehydrorhamnose 3,5-epimerase family protein</fullName>
    </submittedName>
</protein>
<dbReference type="Pfam" id="PF00908">
    <property type="entry name" value="dTDP_sugar_isom"/>
    <property type="match status" value="1"/>
</dbReference>
<comment type="similarity">
    <text evidence="1">Belongs to the dTDP-4-dehydrorhamnose 3,5-epimerase family.</text>
</comment>
<dbReference type="InterPro" id="IPR014710">
    <property type="entry name" value="RmlC-like_jellyroll"/>
</dbReference>
<evidence type="ECO:0000313" key="3">
    <source>
        <dbReference type="Proteomes" id="UP001310387"/>
    </source>
</evidence>
<comment type="caution">
    <text evidence="2">The sequence shown here is derived from an EMBL/GenBank/DDBJ whole genome shotgun (WGS) entry which is preliminary data.</text>
</comment>
<name>A0ABU7Z4X6_9MICO</name>
<evidence type="ECO:0000256" key="1">
    <source>
        <dbReference type="ARBA" id="ARBA00010154"/>
    </source>
</evidence>
<keyword evidence="3" id="KW-1185">Reference proteome</keyword>
<organism evidence="2 3">
    <name type="scientific">Isoptericola haloaureus</name>
    <dbReference type="NCBI Taxonomy" id="1542902"/>
    <lineage>
        <taxon>Bacteria</taxon>
        <taxon>Bacillati</taxon>
        <taxon>Actinomycetota</taxon>
        <taxon>Actinomycetes</taxon>
        <taxon>Micrococcales</taxon>
        <taxon>Promicromonosporaceae</taxon>
        <taxon>Isoptericola</taxon>
    </lineage>
</organism>